<feature type="compositionally biased region" description="Low complexity" evidence="1">
    <location>
        <begin position="132"/>
        <end position="143"/>
    </location>
</feature>
<evidence type="ECO:0000313" key="2">
    <source>
        <dbReference type="EMBL" id="KIM62094.1"/>
    </source>
</evidence>
<proteinExistence type="predicted"/>
<dbReference type="HOGENOM" id="CLU_1807360_0_0_1"/>
<feature type="compositionally biased region" description="Basic and acidic residues" evidence="1">
    <location>
        <begin position="115"/>
        <end position="131"/>
    </location>
</feature>
<dbReference type="InParanoid" id="A0A0C3E0T6"/>
<evidence type="ECO:0000313" key="3">
    <source>
        <dbReference type="Proteomes" id="UP000053989"/>
    </source>
</evidence>
<protein>
    <submittedName>
        <fullName evidence="2">Uncharacterized protein</fullName>
    </submittedName>
</protein>
<evidence type="ECO:0000256" key="1">
    <source>
        <dbReference type="SAM" id="MobiDB-lite"/>
    </source>
</evidence>
<reference evidence="2 3" key="1">
    <citation type="submission" date="2014-04" db="EMBL/GenBank/DDBJ databases">
        <authorList>
            <consortium name="DOE Joint Genome Institute"/>
            <person name="Kuo A."/>
            <person name="Kohler A."/>
            <person name="Nagy L.G."/>
            <person name="Floudas D."/>
            <person name="Copeland A."/>
            <person name="Barry K.W."/>
            <person name="Cichocki N."/>
            <person name="Veneault-Fourrey C."/>
            <person name="LaButti K."/>
            <person name="Lindquist E.A."/>
            <person name="Lipzen A."/>
            <person name="Lundell T."/>
            <person name="Morin E."/>
            <person name="Murat C."/>
            <person name="Sun H."/>
            <person name="Tunlid A."/>
            <person name="Henrissat B."/>
            <person name="Grigoriev I.V."/>
            <person name="Hibbett D.S."/>
            <person name="Martin F."/>
            <person name="Nordberg H.P."/>
            <person name="Cantor M.N."/>
            <person name="Hua S.X."/>
        </authorList>
    </citation>
    <scope>NUCLEOTIDE SEQUENCE [LARGE SCALE GENOMIC DNA]</scope>
    <source>
        <strain evidence="2 3">Foug A</strain>
    </source>
</reference>
<feature type="region of interest" description="Disordered" evidence="1">
    <location>
        <begin position="115"/>
        <end position="143"/>
    </location>
</feature>
<dbReference type="Proteomes" id="UP000053989">
    <property type="component" value="Unassembled WGS sequence"/>
</dbReference>
<name>A0A0C3E0T6_9AGAM</name>
<accession>A0A0C3E0T6</accession>
<dbReference type="AlphaFoldDB" id="A0A0C3E0T6"/>
<keyword evidence="3" id="KW-1185">Reference proteome</keyword>
<dbReference type="OrthoDB" id="3254913at2759"/>
<sequence length="143" mass="16104">MPCEEELTRNALQDSCEPPVAILKQPISLAISVTTARDPQGRVGPGPEILCRVYHGASKRPSLAVSVIKSDQSLFRGQAVTVPRSVERVQKRASNVLKLTQEHEKLKEELRAMSERLEAAERRRRELDSKMQKQQQKQPAKHS</sequence>
<reference evidence="3" key="2">
    <citation type="submission" date="2015-01" db="EMBL/GenBank/DDBJ databases">
        <title>Evolutionary Origins and Diversification of the Mycorrhizal Mutualists.</title>
        <authorList>
            <consortium name="DOE Joint Genome Institute"/>
            <consortium name="Mycorrhizal Genomics Consortium"/>
            <person name="Kohler A."/>
            <person name="Kuo A."/>
            <person name="Nagy L.G."/>
            <person name="Floudas D."/>
            <person name="Copeland A."/>
            <person name="Barry K.W."/>
            <person name="Cichocki N."/>
            <person name="Veneault-Fourrey C."/>
            <person name="LaButti K."/>
            <person name="Lindquist E.A."/>
            <person name="Lipzen A."/>
            <person name="Lundell T."/>
            <person name="Morin E."/>
            <person name="Murat C."/>
            <person name="Riley R."/>
            <person name="Ohm R."/>
            <person name="Sun H."/>
            <person name="Tunlid A."/>
            <person name="Henrissat B."/>
            <person name="Grigoriev I.V."/>
            <person name="Hibbett D.S."/>
            <person name="Martin F."/>
        </authorList>
    </citation>
    <scope>NUCLEOTIDE SEQUENCE [LARGE SCALE GENOMIC DNA]</scope>
    <source>
        <strain evidence="3">Foug A</strain>
    </source>
</reference>
<dbReference type="EMBL" id="KN822045">
    <property type="protein sequence ID" value="KIM62094.1"/>
    <property type="molecule type" value="Genomic_DNA"/>
</dbReference>
<gene>
    <name evidence="2" type="ORF">SCLCIDRAFT_846183</name>
</gene>
<organism evidence="2 3">
    <name type="scientific">Scleroderma citrinum Foug A</name>
    <dbReference type="NCBI Taxonomy" id="1036808"/>
    <lineage>
        <taxon>Eukaryota</taxon>
        <taxon>Fungi</taxon>
        <taxon>Dikarya</taxon>
        <taxon>Basidiomycota</taxon>
        <taxon>Agaricomycotina</taxon>
        <taxon>Agaricomycetes</taxon>
        <taxon>Agaricomycetidae</taxon>
        <taxon>Boletales</taxon>
        <taxon>Sclerodermatineae</taxon>
        <taxon>Sclerodermataceae</taxon>
        <taxon>Scleroderma</taxon>
    </lineage>
</organism>